<dbReference type="PANTHER" id="PTHR21301">
    <property type="entry name" value="REVERSE TRANSCRIPTASE"/>
    <property type="match status" value="1"/>
</dbReference>
<sequence length="317" mass="37195">MAQVHRRCVLLVESFNREVINFLDTKVIQKSDGTLMIDLYVKDTDRYNLLSYQSCHPKAVKKAIPCSQFDRVRRIVSDPDVCSRRLDEMENTFLDRGYPRQVLRRCRNIVNRDRSLEPSVRIPLVHTFHPYMYKLHQKIRKHWYILKDSFPEISEFQAPFLPCFRRPNNLKNKIVRADVGSPSNTLRQTFLQTPRRGTFPCLQCAQCANSKQVVYAIKCPCGKIYVGEASQAIKDRISHHKSDIRCGKFHIPIPYHFREAGHSIAQLRFLVLEQISLNRRGGNLKKKLLHREAYWIHFLQSLEPKSLNRDYNLAGLF</sequence>
<dbReference type="InterPro" id="IPR058912">
    <property type="entry name" value="HTH_animal"/>
</dbReference>
<dbReference type="PROSITE" id="PS50164">
    <property type="entry name" value="GIY_YIG"/>
    <property type="match status" value="1"/>
</dbReference>
<dbReference type="Gene3D" id="3.40.1440.10">
    <property type="entry name" value="GIY-YIG endonuclease"/>
    <property type="match status" value="1"/>
</dbReference>
<dbReference type="PANTHER" id="PTHR21301:SF12">
    <property type="match status" value="1"/>
</dbReference>
<dbReference type="InterPro" id="IPR035901">
    <property type="entry name" value="GIY-YIG_endonuc_sf"/>
</dbReference>
<evidence type="ECO:0000313" key="3">
    <source>
        <dbReference type="Proteomes" id="UP001176940"/>
    </source>
</evidence>
<feature type="domain" description="GIY-YIG" evidence="1">
    <location>
        <begin position="210"/>
        <end position="313"/>
    </location>
</feature>
<dbReference type="Pfam" id="PF26215">
    <property type="entry name" value="HTH_animal"/>
    <property type="match status" value="1"/>
</dbReference>
<comment type="caution">
    <text evidence="2">The sequence shown here is derived from an EMBL/GenBank/DDBJ whole genome shotgun (WGS) entry which is preliminary data.</text>
</comment>
<evidence type="ECO:0000313" key="2">
    <source>
        <dbReference type="EMBL" id="CAJ0917619.1"/>
    </source>
</evidence>
<dbReference type="EMBL" id="CAUEEQ010000681">
    <property type="protein sequence ID" value="CAJ0917619.1"/>
    <property type="molecule type" value="Genomic_DNA"/>
</dbReference>
<proteinExistence type="predicted"/>
<reference evidence="2" key="1">
    <citation type="submission" date="2023-07" db="EMBL/GenBank/DDBJ databases">
        <authorList>
            <person name="Stuckert A."/>
        </authorList>
    </citation>
    <scope>NUCLEOTIDE SEQUENCE</scope>
</reference>
<dbReference type="InterPro" id="IPR000305">
    <property type="entry name" value="GIY-YIG_endonuc"/>
</dbReference>
<accession>A0ABN9KNS9</accession>
<dbReference type="Proteomes" id="UP001176940">
    <property type="component" value="Unassembled WGS sequence"/>
</dbReference>
<name>A0ABN9KNS9_9NEOB</name>
<dbReference type="SUPFAM" id="SSF82771">
    <property type="entry name" value="GIY-YIG endonuclease"/>
    <property type="match status" value="1"/>
</dbReference>
<keyword evidence="3" id="KW-1185">Reference proteome</keyword>
<dbReference type="CDD" id="cd10442">
    <property type="entry name" value="GIY-YIG_PLEs"/>
    <property type="match status" value="1"/>
</dbReference>
<gene>
    <name evidence="2" type="ORF">RIMI_LOCUS565596</name>
</gene>
<evidence type="ECO:0000259" key="1">
    <source>
        <dbReference type="PROSITE" id="PS50164"/>
    </source>
</evidence>
<organism evidence="2 3">
    <name type="scientific">Ranitomeya imitator</name>
    <name type="common">mimic poison frog</name>
    <dbReference type="NCBI Taxonomy" id="111125"/>
    <lineage>
        <taxon>Eukaryota</taxon>
        <taxon>Metazoa</taxon>
        <taxon>Chordata</taxon>
        <taxon>Craniata</taxon>
        <taxon>Vertebrata</taxon>
        <taxon>Euteleostomi</taxon>
        <taxon>Amphibia</taxon>
        <taxon>Batrachia</taxon>
        <taxon>Anura</taxon>
        <taxon>Neobatrachia</taxon>
        <taxon>Hyloidea</taxon>
        <taxon>Dendrobatidae</taxon>
        <taxon>Dendrobatinae</taxon>
        <taxon>Ranitomeya</taxon>
    </lineage>
</organism>
<protein>
    <recommendedName>
        <fullName evidence="1">GIY-YIG domain-containing protein</fullName>
    </recommendedName>
</protein>